<feature type="active site" description="Proton acceptor" evidence="6">
    <location>
        <position position="51"/>
    </location>
</feature>
<comment type="caution">
    <text evidence="6">Lacks conserved residue(s) required for the propagation of feature annotation.</text>
</comment>
<comment type="caution">
    <text evidence="8">The sequence shown here is derived from an EMBL/GenBank/DDBJ whole genome shotgun (WGS) entry which is preliminary data.</text>
</comment>
<feature type="binding site" evidence="6">
    <location>
        <position position="51"/>
    </location>
    <ligand>
        <name>NAD(+)</name>
        <dbReference type="ChEBI" id="CHEBI:57540"/>
    </ligand>
</feature>
<protein>
    <recommendedName>
        <fullName evidence="7">DarT domain-containing protein</fullName>
    </recommendedName>
</protein>
<keyword evidence="3 6" id="KW-0808">Transferase</keyword>
<keyword evidence="9" id="KW-1185">Reference proteome</keyword>
<dbReference type="PROSITE" id="PS52018">
    <property type="entry name" value="DART"/>
    <property type="match status" value="1"/>
</dbReference>
<evidence type="ECO:0000256" key="6">
    <source>
        <dbReference type="PROSITE-ProRule" id="PRU01362"/>
    </source>
</evidence>
<organism evidence="8 9">
    <name type="scientific">Labrys monachus</name>
    <dbReference type="NCBI Taxonomy" id="217067"/>
    <lineage>
        <taxon>Bacteria</taxon>
        <taxon>Pseudomonadati</taxon>
        <taxon>Pseudomonadota</taxon>
        <taxon>Alphaproteobacteria</taxon>
        <taxon>Hyphomicrobiales</taxon>
        <taxon>Xanthobacteraceae</taxon>
        <taxon>Labrys</taxon>
    </lineage>
</organism>
<proteinExistence type="inferred from homology"/>
<dbReference type="Pfam" id="PF14487">
    <property type="entry name" value="DarT"/>
    <property type="match status" value="1"/>
</dbReference>
<dbReference type="InterPro" id="IPR029494">
    <property type="entry name" value="DarT"/>
</dbReference>
<comment type="catalytic activity">
    <reaction evidence="6">
        <text>a thymidine in DNA + NAD(+) = an N-(ADP-alpha-D-ribosyl)-thymidine in DNA + nicotinamide + H(+)</text>
        <dbReference type="Rhea" id="RHEA:71651"/>
        <dbReference type="Rhea" id="RHEA-COMP:13556"/>
        <dbReference type="Rhea" id="RHEA-COMP:18051"/>
        <dbReference type="ChEBI" id="CHEBI:15378"/>
        <dbReference type="ChEBI" id="CHEBI:17154"/>
        <dbReference type="ChEBI" id="CHEBI:57540"/>
        <dbReference type="ChEBI" id="CHEBI:137386"/>
        <dbReference type="ChEBI" id="CHEBI:191199"/>
    </reaction>
</comment>
<accession>A0ABU0FKD0</accession>
<name>A0ABU0FKD0_9HYPH</name>
<evidence type="ECO:0000313" key="9">
    <source>
        <dbReference type="Proteomes" id="UP001237448"/>
    </source>
</evidence>
<evidence type="ECO:0000256" key="2">
    <source>
        <dbReference type="ARBA" id="ARBA00022676"/>
    </source>
</evidence>
<keyword evidence="4 6" id="KW-0548">Nucleotidyltransferase</keyword>
<reference evidence="8 9" key="1">
    <citation type="submission" date="2023-07" db="EMBL/GenBank/DDBJ databases">
        <title>Genomic Encyclopedia of Type Strains, Phase IV (KMG-IV): sequencing the most valuable type-strain genomes for metagenomic binning, comparative biology and taxonomic classification.</title>
        <authorList>
            <person name="Goeker M."/>
        </authorList>
    </citation>
    <scope>NUCLEOTIDE SEQUENCE [LARGE SCALE GENOMIC DNA]</scope>
    <source>
        <strain evidence="8 9">DSM 5896</strain>
    </source>
</reference>
<keyword evidence="5 6" id="KW-0238">DNA-binding</keyword>
<evidence type="ECO:0000256" key="4">
    <source>
        <dbReference type="ARBA" id="ARBA00022695"/>
    </source>
</evidence>
<feature type="active site" evidence="6">
    <location>
        <position position="166"/>
    </location>
</feature>
<evidence type="ECO:0000259" key="7">
    <source>
        <dbReference type="PROSITE" id="PS52018"/>
    </source>
</evidence>
<evidence type="ECO:0000256" key="5">
    <source>
        <dbReference type="ARBA" id="ARBA00023125"/>
    </source>
</evidence>
<keyword evidence="2 6" id="KW-0328">Glycosyltransferase</keyword>
<evidence type="ECO:0000256" key="3">
    <source>
        <dbReference type="ARBA" id="ARBA00022679"/>
    </source>
</evidence>
<keyword evidence="1 6" id="KW-1277">Toxin-antitoxin system</keyword>
<comment type="similarity">
    <text evidence="6">Belongs to the DarT ADP-ribosyltransferase family.</text>
</comment>
<sequence>MPVPAHPKVYHIVHVDNLASIIAEGCLWSDAVMVQRQGGTVIGMGNIKQRRLGLPVSCHQGLHVGDCVPFYFCSRSIMLYVIHCANHPELAYQGGQQPIVHLEADLHGVVQWAAASGRRWAFSLSNAGAFYTQFRAELAQLGEINWDAVAASDFRPADVKEAKQAEFLVERSFPWHLVERIGVHSQAIVSRVVNAMQGTTYRPVIEIKRDWYY</sequence>
<dbReference type="Proteomes" id="UP001237448">
    <property type="component" value="Unassembled WGS sequence"/>
</dbReference>
<feature type="domain" description="DarT" evidence="7">
    <location>
        <begin position="7"/>
        <end position="213"/>
    </location>
</feature>
<evidence type="ECO:0000313" key="8">
    <source>
        <dbReference type="EMBL" id="MDQ0394971.1"/>
    </source>
</evidence>
<feature type="binding site" evidence="6">
    <location>
        <begin position="11"/>
        <end position="13"/>
    </location>
    <ligand>
        <name>NAD(+)</name>
        <dbReference type="ChEBI" id="CHEBI:57540"/>
    </ligand>
</feature>
<gene>
    <name evidence="8" type="ORF">J3R73_004763</name>
</gene>
<dbReference type="EMBL" id="JAUSVK010000001">
    <property type="protein sequence ID" value="MDQ0394971.1"/>
    <property type="molecule type" value="Genomic_DNA"/>
</dbReference>
<evidence type="ECO:0000256" key="1">
    <source>
        <dbReference type="ARBA" id="ARBA00022649"/>
    </source>
</evidence>
<dbReference type="RefSeq" id="WP_307433039.1">
    <property type="nucleotide sequence ID" value="NZ_JAUSVK010000001.1"/>
</dbReference>